<name>X1FCW1_9ZZZZ</name>
<proteinExistence type="predicted"/>
<sequence length="276" mass="31540">MSESRAIVPKSEIFMQMDVLDQQQIVAAATGDVIEDLVYKVKGKTAISWAGINHISFFMGDIEVDDWVQWDRITMFGDRVYWAATIRARNVKYGLSSLGTAEAPELADTHVVDDNGKWVKNPDGSWEMTLREDPHCRRKALSMAQRNGKRAVIPAAVLEKWLEYFLDLRKGKIVDPPFQPKYVESTQKQPEKKKEKKKIQLSLGEVDVDVIVYNLKAINFGEDDVSVSEQDDGFYLEPSKGLTDAEFNRIQGMLENMSAEWLSDSQRWVIWKEDSD</sequence>
<evidence type="ECO:0000313" key="1">
    <source>
        <dbReference type="EMBL" id="GAH30385.1"/>
    </source>
</evidence>
<accession>X1FCW1</accession>
<gene>
    <name evidence="1" type="ORF">S03H2_06192</name>
</gene>
<protein>
    <submittedName>
        <fullName evidence="1">Uncharacterized protein</fullName>
    </submittedName>
</protein>
<dbReference type="EMBL" id="BARU01002670">
    <property type="protein sequence ID" value="GAH30385.1"/>
    <property type="molecule type" value="Genomic_DNA"/>
</dbReference>
<dbReference type="AlphaFoldDB" id="X1FCW1"/>
<reference evidence="1" key="1">
    <citation type="journal article" date="2014" name="Front. Microbiol.">
        <title>High frequency of phylogenetically diverse reductive dehalogenase-homologous genes in deep subseafloor sedimentary metagenomes.</title>
        <authorList>
            <person name="Kawai M."/>
            <person name="Futagami T."/>
            <person name="Toyoda A."/>
            <person name="Takaki Y."/>
            <person name="Nishi S."/>
            <person name="Hori S."/>
            <person name="Arai W."/>
            <person name="Tsubouchi T."/>
            <person name="Morono Y."/>
            <person name="Uchiyama I."/>
            <person name="Ito T."/>
            <person name="Fujiyama A."/>
            <person name="Inagaki F."/>
            <person name="Takami H."/>
        </authorList>
    </citation>
    <scope>NUCLEOTIDE SEQUENCE</scope>
    <source>
        <strain evidence="1">Expedition CK06-06</strain>
    </source>
</reference>
<organism evidence="1">
    <name type="scientific">marine sediment metagenome</name>
    <dbReference type="NCBI Taxonomy" id="412755"/>
    <lineage>
        <taxon>unclassified sequences</taxon>
        <taxon>metagenomes</taxon>
        <taxon>ecological metagenomes</taxon>
    </lineage>
</organism>
<comment type="caution">
    <text evidence="1">The sequence shown here is derived from an EMBL/GenBank/DDBJ whole genome shotgun (WGS) entry which is preliminary data.</text>
</comment>